<gene>
    <name evidence="1" type="ORF">DM01DRAFT_1334780</name>
</gene>
<dbReference type="EMBL" id="MCGT01000010">
    <property type="protein sequence ID" value="ORX56305.1"/>
    <property type="molecule type" value="Genomic_DNA"/>
</dbReference>
<dbReference type="PANTHER" id="PTHR33604">
    <property type="entry name" value="OSJNBA0004B13.7 PROTEIN"/>
    <property type="match status" value="1"/>
</dbReference>
<evidence type="ECO:0000313" key="1">
    <source>
        <dbReference type="EMBL" id="ORX56305.1"/>
    </source>
</evidence>
<comment type="caution">
    <text evidence="1">The sequence shown here is derived from an EMBL/GenBank/DDBJ whole genome shotgun (WGS) entry which is preliminary data.</text>
</comment>
<name>A0A1X2GL41_9FUNG</name>
<keyword evidence="2" id="KW-1185">Reference proteome</keyword>
<organism evidence="1 2">
    <name type="scientific">Hesseltinella vesiculosa</name>
    <dbReference type="NCBI Taxonomy" id="101127"/>
    <lineage>
        <taxon>Eukaryota</taxon>
        <taxon>Fungi</taxon>
        <taxon>Fungi incertae sedis</taxon>
        <taxon>Mucoromycota</taxon>
        <taxon>Mucoromycotina</taxon>
        <taxon>Mucoromycetes</taxon>
        <taxon>Mucorales</taxon>
        <taxon>Cunninghamellaceae</taxon>
        <taxon>Hesseltinella</taxon>
    </lineage>
</organism>
<dbReference type="Gene3D" id="3.90.550.10">
    <property type="entry name" value="Spore Coat Polysaccharide Biosynthesis Protein SpsA, Chain A"/>
    <property type="match status" value="1"/>
</dbReference>
<dbReference type="Proteomes" id="UP000242146">
    <property type="component" value="Unassembled WGS sequence"/>
</dbReference>
<dbReference type="InterPro" id="IPR029044">
    <property type="entry name" value="Nucleotide-diphossugar_trans"/>
</dbReference>
<sequence length="897" mass="102418">MAGPSLPNAFPLPSFLWPQFATWKQDGWVASGHSHDVFMENLVNYRVNGHSYRQLRSLGEAIDVTQANISASVYVEQIDSLQPYIRLINRQTLLPTSLTVYYSDGAMGPTIEAVLKQQVTVPWSSEPIANRYAWLAALVSRTHNMLWILDMPHPQDIDSIPAHQLEYVYRTSQLVHYKQALLGTRAALLPANLNPDRTTQTHCLPSPDLPPVTQPADLLLDAWLLKKEWFLSLETLLHSYDGSADQLFSLPYLISQALRRQPASSVSIPTIALPWRKSDLVSPPLSCADALQQFQQDPSWLKQKALRSSPTALDHRQIALTRHRYPSVVYLIETAHQATALIPLLCRPQQYLVHVLVAGSKAGLSSTVLERSFMSLDAMECLGRSMVTIHDLDIPTDPHHAFADHALPLIHVLQPQVVLHTHAPHTHLAQLLASLSSSVPWIVLQLPQDQIRHALWLPDLTLEALKHWNDISIQLVVITDRRPHSLSRLLYSCSHGVFFGDKVDLTINMEQSADQVTQSLVTSFEWGHGEKILRHRVQKGGLMPAIVESWYPRHNHDYGVLLEDDISLSPLFYVWAKYNILKYRYGPDRHHPQAHRIYGVSLYSPRNVELHLVGRRPFDPTLVLYNSSYAPRTPYASQVPCSWGAVYFPEHWREYHTFLSAQLDDLMHDHVLNISLPMSRSDRWKKSWKKYFIQLVYLRGYVMIYPNYQDFASFATNHLETGTHVKSEKRQRIIESFLVPLMQKDTLLTELPGQHLPDFKDMPVLDLWGKLVSHDILTARADRWHARVSACQRQEGVFDASDLLCPFSLIPEWLRKGYKPPYKKIKPISMVEVVEPVTYTTITIAHNLGDTEEEADDWPWRLDPAIMNPVVDDIPVYDDELQDFLSSIGQLSSPWTT</sequence>
<accession>A0A1X2GL41</accession>
<dbReference type="OrthoDB" id="2020070at2759"/>
<reference evidence="1 2" key="1">
    <citation type="submission" date="2016-07" db="EMBL/GenBank/DDBJ databases">
        <title>Pervasive Adenine N6-methylation of Active Genes in Fungi.</title>
        <authorList>
            <consortium name="DOE Joint Genome Institute"/>
            <person name="Mondo S.J."/>
            <person name="Dannebaum R.O."/>
            <person name="Kuo R.C."/>
            <person name="Labutti K."/>
            <person name="Haridas S."/>
            <person name="Kuo A."/>
            <person name="Salamov A."/>
            <person name="Ahrendt S.R."/>
            <person name="Lipzen A."/>
            <person name="Sullivan W."/>
            <person name="Andreopoulos W.B."/>
            <person name="Clum A."/>
            <person name="Lindquist E."/>
            <person name="Daum C."/>
            <person name="Ramamoorthy G.K."/>
            <person name="Gryganskyi A."/>
            <person name="Culley D."/>
            <person name="Magnuson J.K."/>
            <person name="James T.Y."/>
            <person name="O'Malley M.A."/>
            <person name="Stajich J.E."/>
            <person name="Spatafora J.W."/>
            <person name="Visel A."/>
            <person name="Grigoriev I.V."/>
        </authorList>
    </citation>
    <scope>NUCLEOTIDE SEQUENCE [LARGE SCALE GENOMIC DNA]</scope>
    <source>
        <strain evidence="1 2">NRRL 3301</strain>
    </source>
</reference>
<dbReference type="PANTHER" id="PTHR33604:SF3">
    <property type="entry name" value="OSJNBA0004B13.7 PROTEIN"/>
    <property type="match status" value="1"/>
</dbReference>
<proteinExistence type="predicted"/>
<protein>
    <submittedName>
        <fullName evidence="1">Uncharacterized protein</fullName>
    </submittedName>
</protein>
<evidence type="ECO:0000313" key="2">
    <source>
        <dbReference type="Proteomes" id="UP000242146"/>
    </source>
</evidence>
<dbReference type="STRING" id="101127.A0A1X2GL41"/>
<dbReference type="AlphaFoldDB" id="A0A1X2GL41"/>